<gene>
    <name evidence="2" type="primary">yusO_1</name>
    <name evidence="2" type="ORF">ERS852498_00290</name>
</gene>
<evidence type="ECO:0000259" key="1">
    <source>
        <dbReference type="PROSITE" id="PS50995"/>
    </source>
</evidence>
<dbReference type="InterPro" id="IPR000835">
    <property type="entry name" value="HTH_MarR-typ"/>
</dbReference>
<dbReference type="PANTHER" id="PTHR33164:SF89">
    <property type="entry name" value="MARR FAMILY REGULATORY PROTEIN"/>
    <property type="match status" value="1"/>
</dbReference>
<feature type="domain" description="HTH marR-type" evidence="1">
    <location>
        <begin position="1"/>
        <end position="139"/>
    </location>
</feature>
<organism evidence="2 3">
    <name type="scientific">Fusicatenibacter saccharivorans</name>
    <dbReference type="NCBI Taxonomy" id="1150298"/>
    <lineage>
        <taxon>Bacteria</taxon>
        <taxon>Bacillati</taxon>
        <taxon>Bacillota</taxon>
        <taxon>Clostridia</taxon>
        <taxon>Lachnospirales</taxon>
        <taxon>Lachnospiraceae</taxon>
        <taxon>Fusicatenibacter</taxon>
    </lineage>
</organism>
<dbReference type="PROSITE" id="PS50995">
    <property type="entry name" value="HTH_MARR_2"/>
    <property type="match status" value="1"/>
</dbReference>
<name>A0A174HBS8_9FIRM</name>
<evidence type="ECO:0000313" key="2">
    <source>
        <dbReference type="EMBL" id="CUO70688.1"/>
    </source>
</evidence>
<evidence type="ECO:0000313" key="3">
    <source>
        <dbReference type="Proteomes" id="UP000095709"/>
    </source>
</evidence>
<dbReference type="AlphaFoldDB" id="A0A174HBS8"/>
<dbReference type="SUPFAM" id="SSF46785">
    <property type="entry name" value="Winged helix' DNA-binding domain"/>
    <property type="match status" value="1"/>
</dbReference>
<dbReference type="SMART" id="SM00347">
    <property type="entry name" value="HTH_MARR"/>
    <property type="match status" value="1"/>
</dbReference>
<protein>
    <submittedName>
        <fullName evidence="2">Uncharacterized HTH-type transcriptional regulator yusO</fullName>
    </submittedName>
</protein>
<proteinExistence type="predicted"/>
<dbReference type="InterPro" id="IPR036390">
    <property type="entry name" value="WH_DNA-bd_sf"/>
</dbReference>
<dbReference type="InterPro" id="IPR036388">
    <property type="entry name" value="WH-like_DNA-bd_sf"/>
</dbReference>
<dbReference type="Gene3D" id="1.10.10.10">
    <property type="entry name" value="Winged helix-like DNA-binding domain superfamily/Winged helix DNA-binding domain"/>
    <property type="match status" value="1"/>
</dbReference>
<sequence>MTQEKLKQFLDACFDAKRLIEKLPDLPDGMKPRQVHVLDAVNEIQKKQGFCRVSDISSYMNTTLPSITKLVQELEERNLLVKQADEKDKRVINLTLTEEGKEFVELRVTHFHGEWASRLPDLDDAVVDEFVHAITRMQETMPGIKGVKSNGKRK</sequence>
<dbReference type="Pfam" id="PF12802">
    <property type="entry name" value="MarR_2"/>
    <property type="match status" value="1"/>
</dbReference>
<dbReference type="EMBL" id="CZAL01000001">
    <property type="protein sequence ID" value="CUO70688.1"/>
    <property type="molecule type" value="Genomic_DNA"/>
</dbReference>
<reference evidence="2 3" key="1">
    <citation type="submission" date="2015-09" db="EMBL/GenBank/DDBJ databases">
        <authorList>
            <consortium name="Pathogen Informatics"/>
        </authorList>
    </citation>
    <scope>NUCLEOTIDE SEQUENCE [LARGE SCALE GENOMIC DNA]</scope>
    <source>
        <strain evidence="2 3">2789STDY5834885</strain>
    </source>
</reference>
<dbReference type="Proteomes" id="UP000095709">
    <property type="component" value="Unassembled WGS sequence"/>
</dbReference>
<dbReference type="GO" id="GO:0006950">
    <property type="term" value="P:response to stress"/>
    <property type="evidence" value="ECO:0007669"/>
    <property type="project" value="TreeGrafter"/>
</dbReference>
<dbReference type="RefSeq" id="WP_055265082.1">
    <property type="nucleotide sequence ID" value="NZ_CZAL01000001.1"/>
</dbReference>
<dbReference type="InterPro" id="IPR039422">
    <property type="entry name" value="MarR/SlyA-like"/>
</dbReference>
<dbReference type="GO" id="GO:0003700">
    <property type="term" value="F:DNA-binding transcription factor activity"/>
    <property type="evidence" value="ECO:0007669"/>
    <property type="project" value="InterPro"/>
</dbReference>
<dbReference type="PANTHER" id="PTHR33164">
    <property type="entry name" value="TRANSCRIPTIONAL REGULATOR, MARR FAMILY"/>
    <property type="match status" value="1"/>
</dbReference>
<accession>A0A174HBS8</accession>